<feature type="non-terminal residue" evidence="3">
    <location>
        <position position="358"/>
    </location>
</feature>
<gene>
    <name evidence="3" type="ORF">PCOR1329_LOCUS28523</name>
</gene>
<feature type="region of interest" description="Disordered" evidence="1">
    <location>
        <begin position="112"/>
        <end position="156"/>
    </location>
</feature>
<evidence type="ECO:0000259" key="2">
    <source>
        <dbReference type="Pfam" id="PF12842"/>
    </source>
</evidence>
<sequence>MNQYGLEQVIHVLSNDNLELSCGLIEQEVVERACRDIEEAIAPAVQSRKEHKARSPMQPYVDPAHWGQTGGWLPEPLRPPAQQQQKMQVYYDFGSIHSTINKALLPWSGMAAQQSGGGGNGSAAAAGGVLAPQEPPPLCPFRQQAPPAAPEGAGSGLAANSAASALASALGVGTGGAAAGPAQQRWPEGQPQHSQHQPPPQSQQAQPPQQPQQPAKQPQPQQQAPRPRQPSAAPAARNQPATAQPETQAALSQLTAQADRAAHSLLADPPLLPPVDAASPDAYVPDGALDAGAALGLLPLDHPVPTLLRQLPERLAQLPQAGAAALHLARFAFQRLCGARMCPTRSQPPCAASLQHLR</sequence>
<protein>
    <recommendedName>
        <fullName evidence="2">CCR4-NOT transcription complex subunit 1 domain-containing protein</fullName>
    </recommendedName>
</protein>
<feature type="region of interest" description="Disordered" evidence="1">
    <location>
        <begin position="173"/>
        <end position="256"/>
    </location>
</feature>
<proteinExistence type="predicted"/>
<keyword evidence="4" id="KW-1185">Reference proteome</keyword>
<evidence type="ECO:0000313" key="4">
    <source>
        <dbReference type="Proteomes" id="UP001189429"/>
    </source>
</evidence>
<reference evidence="3" key="1">
    <citation type="submission" date="2023-10" db="EMBL/GenBank/DDBJ databases">
        <authorList>
            <person name="Chen Y."/>
            <person name="Shah S."/>
            <person name="Dougan E. K."/>
            <person name="Thang M."/>
            <person name="Chan C."/>
        </authorList>
    </citation>
    <scope>NUCLEOTIDE SEQUENCE [LARGE SCALE GENOMIC DNA]</scope>
</reference>
<dbReference type="Proteomes" id="UP001189429">
    <property type="component" value="Unassembled WGS sequence"/>
</dbReference>
<evidence type="ECO:0000256" key="1">
    <source>
        <dbReference type="SAM" id="MobiDB-lite"/>
    </source>
</evidence>
<organism evidence="3 4">
    <name type="scientific">Prorocentrum cordatum</name>
    <dbReference type="NCBI Taxonomy" id="2364126"/>
    <lineage>
        <taxon>Eukaryota</taxon>
        <taxon>Sar</taxon>
        <taxon>Alveolata</taxon>
        <taxon>Dinophyceae</taxon>
        <taxon>Prorocentrales</taxon>
        <taxon>Prorocentraceae</taxon>
        <taxon>Prorocentrum</taxon>
    </lineage>
</organism>
<evidence type="ECO:0000313" key="3">
    <source>
        <dbReference type="EMBL" id="CAK0829631.1"/>
    </source>
</evidence>
<name>A0ABN9SCR0_9DINO</name>
<dbReference type="EMBL" id="CAUYUJ010010546">
    <property type="protein sequence ID" value="CAK0829631.1"/>
    <property type="molecule type" value="Genomic_DNA"/>
</dbReference>
<dbReference type="InterPro" id="IPR024557">
    <property type="entry name" value="CNOT1_dom_4"/>
</dbReference>
<dbReference type="Pfam" id="PF12842">
    <property type="entry name" value="DUF3819"/>
    <property type="match status" value="1"/>
</dbReference>
<accession>A0ABN9SCR0</accession>
<dbReference type="PANTHER" id="PTHR13162:SF8">
    <property type="entry name" value="CCR4-NOT TRANSCRIPTION COMPLEX SUBUNIT 1"/>
    <property type="match status" value="1"/>
</dbReference>
<feature type="compositionally biased region" description="Low complexity" evidence="1">
    <location>
        <begin position="190"/>
        <end position="256"/>
    </location>
</feature>
<comment type="caution">
    <text evidence="3">The sequence shown here is derived from an EMBL/GenBank/DDBJ whole genome shotgun (WGS) entry which is preliminary data.</text>
</comment>
<dbReference type="InterPro" id="IPR040398">
    <property type="entry name" value="Not1"/>
</dbReference>
<feature type="domain" description="CCR4-NOT transcription complex subunit 1" evidence="2">
    <location>
        <begin position="5"/>
        <end position="52"/>
    </location>
</feature>
<dbReference type="PANTHER" id="PTHR13162">
    <property type="entry name" value="CCR4-NOT TRANSCRIPTION COMPLEX"/>
    <property type="match status" value="1"/>
</dbReference>